<accession>A0A2H3CIH5</accession>
<evidence type="ECO:0000256" key="1">
    <source>
        <dbReference type="SAM" id="Phobius"/>
    </source>
</evidence>
<evidence type="ECO:0000313" key="5">
    <source>
        <dbReference type="Proteomes" id="UP000217790"/>
    </source>
</evidence>
<proteinExistence type="predicted"/>
<feature type="transmembrane region" description="Helical" evidence="1">
    <location>
        <begin position="111"/>
        <end position="138"/>
    </location>
</feature>
<organism evidence="3 5">
    <name type="scientific">Armillaria gallica</name>
    <name type="common">Bulbous honey fungus</name>
    <name type="synonym">Armillaria bulbosa</name>
    <dbReference type="NCBI Taxonomy" id="47427"/>
    <lineage>
        <taxon>Eukaryota</taxon>
        <taxon>Fungi</taxon>
        <taxon>Dikarya</taxon>
        <taxon>Basidiomycota</taxon>
        <taxon>Agaricomycotina</taxon>
        <taxon>Agaricomycetes</taxon>
        <taxon>Agaricomycetidae</taxon>
        <taxon>Agaricales</taxon>
        <taxon>Marasmiineae</taxon>
        <taxon>Physalacriaceae</taxon>
        <taxon>Armillaria</taxon>
    </lineage>
</organism>
<keyword evidence="5" id="KW-1185">Reference proteome</keyword>
<keyword evidence="1" id="KW-1133">Transmembrane helix</keyword>
<evidence type="ECO:0000313" key="4">
    <source>
        <dbReference type="EMBL" id="PBK83560.1"/>
    </source>
</evidence>
<evidence type="ECO:0000313" key="3">
    <source>
        <dbReference type="EMBL" id="PBK82909.1"/>
    </source>
</evidence>
<dbReference type="AlphaFoldDB" id="A0A2H3CIH5"/>
<reference evidence="5" key="1">
    <citation type="journal article" date="2017" name="Nat. Ecol. Evol.">
        <title>Genome expansion and lineage-specific genetic innovations in the forest pathogenic fungi Armillaria.</title>
        <authorList>
            <person name="Sipos G."/>
            <person name="Prasanna A.N."/>
            <person name="Walter M.C."/>
            <person name="O'Connor E."/>
            <person name="Balint B."/>
            <person name="Krizsan K."/>
            <person name="Kiss B."/>
            <person name="Hess J."/>
            <person name="Varga T."/>
            <person name="Slot J."/>
            <person name="Riley R."/>
            <person name="Boka B."/>
            <person name="Rigling D."/>
            <person name="Barry K."/>
            <person name="Lee J."/>
            <person name="Mihaltcheva S."/>
            <person name="LaButti K."/>
            <person name="Lipzen A."/>
            <person name="Waldron R."/>
            <person name="Moloney N.M."/>
            <person name="Sperisen C."/>
            <person name="Kredics L."/>
            <person name="Vagvoelgyi C."/>
            <person name="Patrignani A."/>
            <person name="Fitzpatrick D."/>
            <person name="Nagy I."/>
            <person name="Doyle S."/>
            <person name="Anderson J.B."/>
            <person name="Grigoriev I.V."/>
            <person name="Gueldener U."/>
            <person name="Muensterkoetter M."/>
            <person name="Nagy L.G."/>
        </authorList>
    </citation>
    <scope>NUCLEOTIDE SEQUENCE [LARGE SCALE GENOMIC DNA]</scope>
    <source>
        <strain evidence="5">Ar21-2</strain>
    </source>
</reference>
<protein>
    <submittedName>
        <fullName evidence="3">Uncharacterized protein</fullName>
    </submittedName>
</protein>
<reference evidence="3" key="2">
    <citation type="journal article" date="2017" name="Nat. Ecol. Evol.">
        <title>Lineage-specific genetic innovations streamline the genomes of Armillaria species to pathogenesis.</title>
        <authorList>
            <consortium name="DOE Joint Genome Institute"/>
            <person name="Sipos G."/>
            <person name="Prasanna A.N."/>
            <person name="Walter M.C."/>
            <person name="O'Connor E."/>
            <person name="Balint B."/>
            <person name="Krizsan K."/>
            <person name="Kiss B."/>
            <person name="Hess J."/>
            <person name="Varga T."/>
            <person name="Slot J."/>
            <person name="Riley R."/>
            <person name="Boka B."/>
            <person name="Rigling D."/>
            <person name="Barry K."/>
            <person name="Lee J."/>
            <person name="Mihaltcheva S."/>
            <person name="LaButti K."/>
            <person name="Lipzen A."/>
            <person name="Waldron R."/>
            <person name="Moloney N.M."/>
            <person name="Sperisen C."/>
            <person name="Kredics L."/>
            <person name="Vagvolgyi C."/>
            <person name="Patrignani A."/>
            <person name="Fitzpatrick D."/>
            <person name="Nagy I."/>
            <person name="Doyle S."/>
            <person name="Anderson J."/>
            <person name="Grigoriev I.V."/>
            <person name="Guldener U."/>
            <person name="Munsterkotter M."/>
            <person name="Nagy L.G."/>
        </authorList>
    </citation>
    <scope>NUCLEOTIDE SEQUENCE [LARGE SCALE GENOMIC DNA]</scope>
    <source>
        <strain evidence="3">Ar21-2</strain>
    </source>
</reference>
<name>A0A2H3CIH5_ARMGA</name>
<dbReference type="STRING" id="47427.A0A2H3CIH5"/>
<dbReference type="EMBL" id="KZ293832">
    <property type="protein sequence ID" value="PBK79077.1"/>
    <property type="molecule type" value="Genomic_DNA"/>
</dbReference>
<gene>
    <name evidence="4" type="ORF">ARMGADRAFT_1037736</name>
    <name evidence="3" type="ORF">ARMGADRAFT_1038207</name>
    <name evidence="2" type="ORF">ARMGADRAFT_1041057</name>
</gene>
<dbReference type="EMBL" id="KZ293711">
    <property type="protein sequence ID" value="PBK82909.1"/>
    <property type="molecule type" value="Genomic_DNA"/>
</dbReference>
<dbReference type="EMBL" id="KZ293705">
    <property type="protein sequence ID" value="PBK83560.1"/>
    <property type="molecule type" value="Genomic_DNA"/>
</dbReference>
<keyword evidence="1" id="KW-0812">Transmembrane</keyword>
<dbReference type="Proteomes" id="UP000217790">
    <property type="component" value="Unassembled WGS sequence"/>
</dbReference>
<dbReference type="OrthoDB" id="2970158at2759"/>
<evidence type="ECO:0000313" key="2">
    <source>
        <dbReference type="EMBL" id="PBK79077.1"/>
    </source>
</evidence>
<sequence>MPHQKTQYSYVWPASVDPSRPGYLSYKYDGITSSYGHPAMSNQHLFYSPTPLTPPPFMFNSLKSVDSIQDFQSQIEQRFSLGLFDDVYPSMQRGNASRAQFSWPHTLDIMIASWLQIVVNASCTAGFSTIGAFLFALFTKSKWKYTGHALLTHCISAFMRNSSQVAGIVNLLYKHSDAVSYHNQQVDEPHFTLPQYALAPTLHLQRVLPTPLPNSTKNALINWALSVVMDHVNIKSTQLAECPTIV</sequence>
<dbReference type="InParanoid" id="A0A2H3CIH5"/>
<keyword evidence="1" id="KW-0472">Membrane</keyword>